<evidence type="ECO:0000313" key="2">
    <source>
        <dbReference type="EMBL" id="OGK74183.1"/>
    </source>
</evidence>
<accession>A0A1F7L231</accession>
<keyword evidence="1" id="KW-0472">Membrane</keyword>
<evidence type="ECO:0000313" key="3">
    <source>
        <dbReference type="Proteomes" id="UP000177050"/>
    </source>
</evidence>
<proteinExistence type="predicted"/>
<feature type="transmembrane region" description="Helical" evidence="1">
    <location>
        <begin position="55"/>
        <end position="72"/>
    </location>
</feature>
<protein>
    <recommendedName>
        <fullName evidence="4">DUF5673 domain-containing protein</fullName>
    </recommendedName>
</protein>
<comment type="caution">
    <text evidence="2">The sequence shown here is derived from an EMBL/GenBank/DDBJ whole genome shotgun (WGS) entry which is preliminary data.</text>
</comment>
<sequence length="192" mass="22304">MEGSSNITKENPQRLFSWKAPLRAYKKRSKNILRFYVALSLLISLIVFFFGDRILLIPILTLVFLFYVLTVTPPPEVEHYVTTFGIETTGITLRWEVLSHFYFTKKFGFDVLTVVSHAPYFYHAYLIVPNENIKQQVVELFTKHLMYMEKPPRRFTDKVVDFLSSLVPDEEDHVKKAVSPSSLNQTHAQASL</sequence>
<keyword evidence="1" id="KW-0812">Transmembrane</keyword>
<evidence type="ECO:0000256" key="1">
    <source>
        <dbReference type="SAM" id="Phobius"/>
    </source>
</evidence>
<reference evidence="2 3" key="1">
    <citation type="journal article" date="2016" name="Nat. Commun.">
        <title>Thousands of microbial genomes shed light on interconnected biogeochemical processes in an aquifer system.</title>
        <authorList>
            <person name="Anantharaman K."/>
            <person name="Brown C.T."/>
            <person name="Hug L.A."/>
            <person name="Sharon I."/>
            <person name="Castelle C.J."/>
            <person name="Probst A.J."/>
            <person name="Thomas B.C."/>
            <person name="Singh A."/>
            <person name="Wilkins M.J."/>
            <person name="Karaoz U."/>
            <person name="Brodie E.L."/>
            <person name="Williams K.H."/>
            <person name="Hubbard S.S."/>
            <person name="Banfield J.F."/>
        </authorList>
    </citation>
    <scope>NUCLEOTIDE SEQUENCE [LARGE SCALE GENOMIC DNA]</scope>
</reference>
<feature type="transmembrane region" description="Helical" evidence="1">
    <location>
        <begin position="32"/>
        <end position="49"/>
    </location>
</feature>
<evidence type="ECO:0008006" key="4">
    <source>
        <dbReference type="Google" id="ProtNLM"/>
    </source>
</evidence>
<organism evidence="2 3">
    <name type="scientific">Candidatus Roizmanbacteria bacterium RIFOXYD1_FULL_38_12</name>
    <dbReference type="NCBI Taxonomy" id="1802093"/>
    <lineage>
        <taxon>Bacteria</taxon>
        <taxon>Candidatus Roizmaniibacteriota</taxon>
    </lineage>
</organism>
<gene>
    <name evidence="2" type="ORF">A3K52_05455</name>
</gene>
<dbReference type="EMBL" id="MGBR01000001">
    <property type="protein sequence ID" value="OGK74183.1"/>
    <property type="molecule type" value="Genomic_DNA"/>
</dbReference>
<name>A0A1F7L231_9BACT</name>
<keyword evidence="1" id="KW-1133">Transmembrane helix</keyword>
<dbReference type="Proteomes" id="UP000177050">
    <property type="component" value="Unassembled WGS sequence"/>
</dbReference>
<dbReference type="AlphaFoldDB" id="A0A1F7L231"/>